<organism evidence="3 4">
    <name type="scientific">Sporosarcina contaminans</name>
    <dbReference type="NCBI Taxonomy" id="633403"/>
    <lineage>
        <taxon>Bacteria</taxon>
        <taxon>Bacillati</taxon>
        <taxon>Bacillota</taxon>
        <taxon>Bacilli</taxon>
        <taxon>Bacillales</taxon>
        <taxon>Caryophanaceae</taxon>
        <taxon>Sporosarcina</taxon>
    </lineage>
</organism>
<keyword evidence="4" id="KW-1185">Reference proteome</keyword>
<accession>A0ABW3TTL0</accession>
<reference evidence="4" key="1">
    <citation type="journal article" date="2019" name="Int. J. Syst. Evol. Microbiol.">
        <title>The Global Catalogue of Microorganisms (GCM) 10K type strain sequencing project: providing services to taxonomists for standard genome sequencing and annotation.</title>
        <authorList>
            <consortium name="The Broad Institute Genomics Platform"/>
            <consortium name="The Broad Institute Genome Sequencing Center for Infectious Disease"/>
            <person name="Wu L."/>
            <person name="Ma J."/>
        </authorList>
    </citation>
    <scope>NUCLEOTIDE SEQUENCE [LARGE SCALE GENOMIC DNA]</scope>
    <source>
        <strain evidence="4">CCUG 53915</strain>
    </source>
</reference>
<dbReference type="RefSeq" id="WP_381479618.1">
    <property type="nucleotide sequence ID" value="NZ_JBHTLT010000010.1"/>
</dbReference>
<dbReference type="InterPro" id="IPR007527">
    <property type="entry name" value="Znf_SWIM"/>
</dbReference>
<evidence type="ECO:0000259" key="2">
    <source>
        <dbReference type="PROSITE" id="PS50966"/>
    </source>
</evidence>
<dbReference type="PROSITE" id="PS50966">
    <property type="entry name" value="ZF_SWIM"/>
    <property type="match status" value="1"/>
</dbReference>
<proteinExistence type="predicted"/>
<dbReference type="EMBL" id="JBHTLT010000010">
    <property type="protein sequence ID" value="MFD1203827.1"/>
    <property type="molecule type" value="Genomic_DNA"/>
</dbReference>
<evidence type="ECO:0000313" key="3">
    <source>
        <dbReference type="EMBL" id="MFD1203827.1"/>
    </source>
</evidence>
<keyword evidence="1" id="KW-0479">Metal-binding</keyword>
<evidence type="ECO:0000256" key="1">
    <source>
        <dbReference type="PROSITE-ProRule" id="PRU00325"/>
    </source>
</evidence>
<evidence type="ECO:0000313" key="4">
    <source>
        <dbReference type="Proteomes" id="UP001597231"/>
    </source>
</evidence>
<keyword evidence="1" id="KW-0862">Zinc</keyword>
<protein>
    <recommendedName>
        <fullName evidence="2">SWIM-type domain-containing protein</fullName>
    </recommendedName>
</protein>
<sequence length="523" mass="61575">MRVERISYLYEEQISDFIDDIQNSFRSDVPKEAMEIRKALSIVRLGAVTEYALSSSENRLEAQISGMQPETVELSFHTMKTACTCNEPNWCIHKMAVVLHLYSQFHSLIDWNHQWQQIDSGQMSLTMPERTPEAWNRSLAKLTAPLSNIDVNENPHIFVHEASLLDEKAASLSPFEWEWKPLFDLFYRLHLLDAGWQYAHHYIEASAGNFSYRHWQIRMWVNEQLAKIQDQANLLGSKHRLFETDVFYTQLKTSVRRFVLQHEGLFEDRFYLYEIFWTSLFKEKATREKELSGLMSENEPDAKFFAALFHLLSGDVEALSDMVEQMDDKRIGHWMKLSEKAAELEEYKALSILLSRILPHIEEYYEQLSKHDRSYFIRHFDGLLEDSDFPEEQRESLFMMFGKDGLDTYADFLVEHGRYADWAALMHRYNVSYDSMEMDALKMAALEAPAAVLPLLHNFAMGYIAEKNRHGYRRAVKIFKTMKSCSKRSGKIDFWNCYVDTIRNEHRRLRALSEEMERSNLHL</sequence>
<dbReference type="Proteomes" id="UP001597231">
    <property type="component" value="Unassembled WGS sequence"/>
</dbReference>
<feature type="domain" description="SWIM-type" evidence="2">
    <location>
        <begin position="70"/>
        <end position="102"/>
    </location>
</feature>
<name>A0ABW3TTL0_9BACL</name>
<keyword evidence="1" id="KW-0863">Zinc-finger</keyword>
<gene>
    <name evidence="3" type="ORF">ACFQ38_01600</name>
</gene>
<comment type="caution">
    <text evidence="3">The sequence shown here is derived from an EMBL/GenBank/DDBJ whole genome shotgun (WGS) entry which is preliminary data.</text>
</comment>